<dbReference type="SUPFAM" id="SSF51735">
    <property type="entry name" value="NAD(P)-binding Rossmann-fold domains"/>
    <property type="match status" value="1"/>
</dbReference>
<dbReference type="Proteomes" id="UP001217485">
    <property type="component" value="Unassembled WGS sequence"/>
</dbReference>
<name>A0ABT5CAP5_9BACT</name>
<feature type="domain" description="NAD-dependent epimerase/dehydratase" evidence="1">
    <location>
        <begin position="3"/>
        <end position="197"/>
    </location>
</feature>
<accession>A0ABT5CAP5</accession>
<sequence>MKVFVTGGSGFIGGHLIEGLVRAGHEVSALARSPRSADVVRRHGATPVAADLGTLKGEDLAGAEAAVHCAAYVEEWGTRAQFWEGNVEGTARVLDAARAAGVRRFVHVGTEAALFDGHDLIAIDETHPYPERQRFLYSETKAEAERRVLAANEPGGMTTVSIRPRLVWGPRDATVLPVVLRMAREGSFAWLDGGGARTSTTHVANRGRCRAVFSRRLRGLGVTARYPPCVHCARAPRRCANSQRQVASSA</sequence>
<evidence type="ECO:0000313" key="3">
    <source>
        <dbReference type="Proteomes" id="UP001217485"/>
    </source>
</evidence>
<dbReference type="InterPro" id="IPR001509">
    <property type="entry name" value="Epimerase_deHydtase"/>
</dbReference>
<comment type="caution">
    <text evidence="2">The sequence shown here is derived from an EMBL/GenBank/DDBJ whole genome shotgun (WGS) entry which is preliminary data.</text>
</comment>
<dbReference type="PANTHER" id="PTHR48079">
    <property type="entry name" value="PROTEIN YEEZ"/>
    <property type="match status" value="1"/>
</dbReference>
<evidence type="ECO:0000259" key="1">
    <source>
        <dbReference type="Pfam" id="PF01370"/>
    </source>
</evidence>
<keyword evidence="3" id="KW-1185">Reference proteome</keyword>
<dbReference type="EMBL" id="JAQNDK010000004">
    <property type="protein sequence ID" value="MDC0683435.1"/>
    <property type="molecule type" value="Genomic_DNA"/>
</dbReference>
<dbReference type="InterPro" id="IPR051783">
    <property type="entry name" value="NAD(P)-dependent_oxidoreduct"/>
</dbReference>
<organism evidence="2 3">
    <name type="scientific">Sorangium atrum</name>
    <dbReference type="NCBI Taxonomy" id="2995308"/>
    <lineage>
        <taxon>Bacteria</taxon>
        <taxon>Pseudomonadati</taxon>
        <taxon>Myxococcota</taxon>
        <taxon>Polyangia</taxon>
        <taxon>Polyangiales</taxon>
        <taxon>Polyangiaceae</taxon>
        <taxon>Sorangium</taxon>
    </lineage>
</organism>
<dbReference type="PANTHER" id="PTHR48079:SF6">
    <property type="entry name" value="NAD(P)-BINDING DOMAIN-CONTAINING PROTEIN-RELATED"/>
    <property type="match status" value="1"/>
</dbReference>
<dbReference type="RefSeq" id="WP_272101576.1">
    <property type="nucleotide sequence ID" value="NZ_JAQNDK010000004.1"/>
</dbReference>
<proteinExistence type="predicted"/>
<dbReference type="Pfam" id="PF01370">
    <property type="entry name" value="Epimerase"/>
    <property type="match status" value="1"/>
</dbReference>
<reference evidence="2 3" key="1">
    <citation type="submission" date="2023-01" db="EMBL/GenBank/DDBJ databases">
        <title>Minimal conservation of predation-associated metabolite biosynthetic gene clusters underscores biosynthetic potential of Myxococcota including descriptions for ten novel species: Archangium lansinium sp. nov., Myxococcus landrumus sp. nov., Nannocystis bai.</title>
        <authorList>
            <person name="Ahearne A."/>
            <person name="Stevens C."/>
            <person name="Dowd S."/>
        </authorList>
    </citation>
    <scope>NUCLEOTIDE SEQUENCE [LARGE SCALE GENOMIC DNA]</scope>
    <source>
        <strain evidence="2 3">WIWO2</strain>
    </source>
</reference>
<protein>
    <submittedName>
        <fullName evidence="2">NAD-dependent epimerase/dehydratase family protein</fullName>
    </submittedName>
</protein>
<evidence type="ECO:0000313" key="2">
    <source>
        <dbReference type="EMBL" id="MDC0683435.1"/>
    </source>
</evidence>
<dbReference type="InterPro" id="IPR036291">
    <property type="entry name" value="NAD(P)-bd_dom_sf"/>
</dbReference>
<dbReference type="Gene3D" id="3.40.50.720">
    <property type="entry name" value="NAD(P)-binding Rossmann-like Domain"/>
    <property type="match status" value="1"/>
</dbReference>
<gene>
    <name evidence="2" type="ORF">POL72_37240</name>
</gene>